<evidence type="ECO:0000313" key="3">
    <source>
        <dbReference type="EMBL" id="SHN46486.1"/>
    </source>
</evidence>
<keyword evidence="4" id="KW-1185">Reference proteome</keyword>
<reference evidence="3 4" key="1">
    <citation type="submission" date="2016-11" db="EMBL/GenBank/DDBJ databases">
        <authorList>
            <person name="Jaros S."/>
            <person name="Januszkiewicz K."/>
            <person name="Wedrychowicz H."/>
        </authorList>
    </citation>
    <scope>NUCLEOTIDE SEQUENCE [LARGE SCALE GENOMIC DNA]</scope>
    <source>
        <strain evidence="3 4">DSM 46144</strain>
    </source>
</reference>
<dbReference type="EMBL" id="FRCS01000016">
    <property type="protein sequence ID" value="SHN46486.1"/>
    <property type="molecule type" value="Genomic_DNA"/>
</dbReference>
<dbReference type="AlphaFoldDB" id="A0A1M7RK15"/>
<accession>A0A1M7RK15</accession>
<dbReference type="RefSeq" id="WP_073263526.1">
    <property type="nucleotide sequence ID" value="NZ_FRCS01000016.1"/>
</dbReference>
<feature type="region of interest" description="Disordered" evidence="1">
    <location>
        <begin position="211"/>
        <end position="240"/>
    </location>
</feature>
<feature type="signal peptide" evidence="2">
    <location>
        <begin position="1"/>
        <end position="20"/>
    </location>
</feature>
<gene>
    <name evidence="3" type="ORF">SAMN05443668_11622</name>
</gene>
<dbReference type="Proteomes" id="UP000184440">
    <property type="component" value="Unassembled WGS sequence"/>
</dbReference>
<evidence type="ECO:0000256" key="1">
    <source>
        <dbReference type="SAM" id="MobiDB-lite"/>
    </source>
</evidence>
<evidence type="ECO:0000313" key="4">
    <source>
        <dbReference type="Proteomes" id="UP000184440"/>
    </source>
</evidence>
<evidence type="ECO:0000256" key="2">
    <source>
        <dbReference type="SAM" id="SignalP"/>
    </source>
</evidence>
<dbReference type="PROSITE" id="PS51257">
    <property type="entry name" value="PROKAR_LIPOPROTEIN"/>
    <property type="match status" value="1"/>
</dbReference>
<evidence type="ECO:0008006" key="5">
    <source>
        <dbReference type="Google" id="ProtNLM"/>
    </source>
</evidence>
<sequence length="240" mass="24201">MPRPATALILIALLSVTACTDLGSINESTADQRTFDLPGTALTVDSGGADLRLVTGEPGGVTVDRTLTGKATADGNAAWSMNGSRLTLRVTCSGFVPDCGGRHIVHVPPGTAVTVTNDAPTRLVEPSGAVTATVDGSWLTVERPSGRLTLRAEAAVTVTGATSPDVTASSDTRGVALTFRRAPERVDARAPGGAVAVTLPAGPETYRVTCSPGSPAVPSDPSSPRTVSATGTTASVRKAA</sequence>
<feature type="chain" id="PRO_5038685826" description="Adhesin domain-containing protein" evidence="2">
    <location>
        <begin position="21"/>
        <end position="240"/>
    </location>
</feature>
<dbReference type="OrthoDB" id="5243271at2"/>
<feature type="compositionally biased region" description="Polar residues" evidence="1">
    <location>
        <begin position="220"/>
        <end position="240"/>
    </location>
</feature>
<proteinExistence type="predicted"/>
<keyword evidence="2" id="KW-0732">Signal</keyword>
<organism evidence="3 4">
    <name type="scientific">Cryptosporangium aurantiacum</name>
    <dbReference type="NCBI Taxonomy" id="134849"/>
    <lineage>
        <taxon>Bacteria</taxon>
        <taxon>Bacillati</taxon>
        <taxon>Actinomycetota</taxon>
        <taxon>Actinomycetes</taxon>
        <taxon>Cryptosporangiales</taxon>
        <taxon>Cryptosporangiaceae</taxon>
        <taxon>Cryptosporangium</taxon>
    </lineage>
</organism>
<dbReference type="STRING" id="134849.SAMN05443668_11622"/>
<name>A0A1M7RK15_9ACTN</name>
<protein>
    <recommendedName>
        <fullName evidence="5">Adhesin domain-containing protein</fullName>
    </recommendedName>
</protein>